<reference evidence="2" key="2">
    <citation type="submission" date="2022-01" db="EMBL/GenBank/DDBJ databases">
        <authorList>
            <person name="Zhou L.Y."/>
        </authorList>
    </citation>
    <scope>NUCLEOTIDE SEQUENCE</scope>
    <source>
        <strain evidence="2">TLK-CK17</strain>
    </source>
</reference>
<keyword evidence="3" id="KW-1185">Reference proteome</keyword>
<organism evidence="2 3">
    <name type="scientific">Marilutibacter chinensis</name>
    <dbReference type="NCBI Taxonomy" id="2912247"/>
    <lineage>
        <taxon>Bacteria</taxon>
        <taxon>Pseudomonadati</taxon>
        <taxon>Pseudomonadota</taxon>
        <taxon>Gammaproteobacteria</taxon>
        <taxon>Lysobacterales</taxon>
        <taxon>Lysobacteraceae</taxon>
        <taxon>Marilutibacter</taxon>
    </lineage>
</organism>
<dbReference type="Gene3D" id="2.40.128.110">
    <property type="entry name" value="Lipid/polyisoprenoid-binding, YceI-like"/>
    <property type="match status" value="1"/>
</dbReference>
<dbReference type="Proteomes" id="UP001430796">
    <property type="component" value="Unassembled WGS sequence"/>
</dbReference>
<sequence>MAEPALPPHGRLRRLGALALYRRGGRLCCVLLLGLPLLASAQHAIGVFDPEHTRFGVELRTRWGQRVVGRFPRYDGELVAVDERRHQVRVRLATAAVRIGDSERYTAMARGEAFFDASRYPEIEFVSDPVGEDEVRRGGQLRGRLTIRGVTRYEAFQLLPATCDRPGLDCDVVASGRIDRYDYGLDAWKLALDNHVRFTMRVRLLDKDPGP</sequence>
<feature type="domain" description="Lipid/polyisoprenoid-binding YceI-like" evidence="1">
    <location>
        <begin position="45"/>
        <end position="205"/>
    </location>
</feature>
<reference evidence="2" key="1">
    <citation type="submission" date="2022-01" db="EMBL/GenBank/DDBJ databases">
        <title>Lysobacter chinensis sp. nov., a bacterium isolated from cow dung compost.</title>
        <authorList>
            <person name="Liu Y."/>
        </authorList>
    </citation>
    <scope>NUCLEOTIDE SEQUENCE</scope>
    <source>
        <strain evidence="2">TLK-CK17</strain>
    </source>
</reference>
<comment type="caution">
    <text evidence="2">The sequence shown here is derived from an EMBL/GenBank/DDBJ whole genome shotgun (WGS) entry which is preliminary data.</text>
</comment>
<dbReference type="EMBL" id="JAKJPO010000009">
    <property type="protein sequence ID" value="MCF7222903.1"/>
    <property type="molecule type" value="Genomic_DNA"/>
</dbReference>
<protein>
    <submittedName>
        <fullName evidence="2">YceI family protein</fullName>
    </submittedName>
</protein>
<gene>
    <name evidence="2" type="ORF">L3V18_14085</name>
</gene>
<dbReference type="InterPro" id="IPR007372">
    <property type="entry name" value="Lipid/polyisoprenoid-bd_YceI"/>
</dbReference>
<dbReference type="SMART" id="SM00867">
    <property type="entry name" value="YceI"/>
    <property type="match status" value="1"/>
</dbReference>
<dbReference type="PANTHER" id="PTHR34406:SF1">
    <property type="entry name" value="PROTEIN YCEI"/>
    <property type="match status" value="1"/>
</dbReference>
<name>A0ABS9HX59_9GAMM</name>
<accession>A0ABS9HX59</accession>
<proteinExistence type="predicted"/>
<dbReference type="PANTHER" id="PTHR34406">
    <property type="entry name" value="PROTEIN YCEI"/>
    <property type="match status" value="1"/>
</dbReference>
<evidence type="ECO:0000313" key="3">
    <source>
        <dbReference type="Proteomes" id="UP001430796"/>
    </source>
</evidence>
<dbReference type="RefSeq" id="WP_237055884.1">
    <property type="nucleotide sequence ID" value="NZ_JAKJPO010000009.1"/>
</dbReference>
<dbReference type="InterPro" id="IPR036761">
    <property type="entry name" value="TTHA0802/YceI-like_sf"/>
</dbReference>
<evidence type="ECO:0000259" key="1">
    <source>
        <dbReference type="SMART" id="SM00867"/>
    </source>
</evidence>
<dbReference type="Pfam" id="PF04264">
    <property type="entry name" value="YceI"/>
    <property type="match status" value="1"/>
</dbReference>
<dbReference type="SUPFAM" id="SSF101874">
    <property type="entry name" value="YceI-like"/>
    <property type="match status" value="1"/>
</dbReference>
<evidence type="ECO:0000313" key="2">
    <source>
        <dbReference type="EMBL" id="MCF7222903.1"/>
    </source>
</evidence>